<dbReference type="NCBIfam" id="NF010068">
    <property type="entry name" value="PRK13548.1"/>
    <property type="match status" value="1"/>
</dbReference>
<evidence type="ECO:0000313" key="7">
    <source>
        <dbReference type="EMBL" id="MBI2875513.1"/>
    </source>
</evidence>
<gene>
    <name evidence="7" type="ORF">HYY20_01380</name>
</gene>
<feature type="domain" description="ABC transporter" evidence="6">
    <location>
        <begin position="2"/>
        <end position="238"/>
    </location>
</feature>
<dbReference type="AlphaFoldDB" id="A0A932CLF2"/>
<organism evidence="7 8">
    <name type="scientific">Tectimicrobiota bacterium</name>
    <dbReference type="NCBI Taxonomy" id="2528274"/>
    <lineage>
        <taxon>Bacteria</taxon>
        <taxon>Pseudomonadati</taxon>
        <taxon>Nitrospinota/Tectimicrobiota group</taxon>
        <taxon>Candidatus Tectimicrobiota</taxon>
    </lineage>
</organism>
<dbReference type="Gene3D" id="3.40.50.300">
    <property type="entry name" value="P-loop containing nucleotide triphosphate hydrolases"/>
    <property type="match status" value="1"/>
</dbReference>
<sequence>MIEVADLAFSYGPDPVLRGLNLRIEAGEFVGLLGPNGSGKSTLLKLLSGVLSPCEGRVRFKGRELASIRRKELARQVAVVPQESSIVFPFRVLEVVLMGRYAHLQGLALEGQRDLEAAQRAMALTDIEHLADRPITELSGGEKQRVILARALAQQPELLLLDEPTTFLDIRQQGTIYDLLRRLNQQEGLTLVAVLHDLNWAARYCRRLLLLKGGRVWCDGSPAAVLRPERIREVFQTEVEVRWDPEMEAPLVFPKVQGVMETRER</sequence>
<dbReference type="InterPro" id="IPR017871">
    <property type="entry name" value="ABC_transporter-like_CS"/>
</dbReference>
<reference evidence="7" key="1">
    <citation type="submission" date="2020-07" db="EMBL/GenBank/DDBJ databases">
        <title>Huge and variable diversity of episymbiotic CPR bacteria and DPANN archaea in groundwater ecosystems.</title>
        <authorList>
            <person name="He C.Y."/>
            <person name="Keren R."/>
            <person name="Whittaker M."/>
            <person name="Farag I.F."/>
            <person name="Doudna J."/>
            <person name="Cate J.H.D."/>
            <person name="Banfield J.F."/>
        </authorList>
    </citation>
    <scope>NUCLEOTIDE SEQUENCE</scope>
    <source>
        <strain evidence="7">NC_groundwater_672_Ag_B-0.1um_62_36</strain>
    </source>
</reference>
<proteinExistence type="predicted"/>
<dbReference type="PANTHER" id="PTHR42794:SF1">
    <property type="entry name" value="HEMIN IMPORT ATP-BINDING PROTEIN HMUV"/>
    <property type="match status" value="1"/>
</dbReference>
<evidence type="ECO:0000259" key="6">
    <source>
        <dbReference type="PROSITE" id="PS50893"/>
    </source>
</evidence>
<keyword evidence="4" id="KW-1278">Translocase</keyword>
<dbReference type="SMART" id="SM00382">
    <property type="entry name" value="AAA"/>
    <property type="match status" value="1"/>
</dbReference>
<dbReference type="PROSITE" id="PS50893">
    <property type="entry name" value="ABC_TRANSPORTER_2"/>
    <property type="match status" value="1"/>
</dbReference>
<dbReference type="SUPFAM" id="SSF52540">
    <property type="entry name" value="P-loop containing nucleoside triphosphate hydrolases"/>
    <property type="match status" value="1"/>
</dbReference>
<dbReference type="CDD" id="cd03214">
    <property type="entry name" value="ABC_Iron-Siderophores_B12_Hemin"/>
    <property type="match status" value="1"/>
</dbReference>
<dbReference type="GO" id="GO:0016887">
    <property type="term" value="F:ATP hydrolysis activity"/>
    <property type="evidence" value="ECO:0007669"/>
    <property type="project" value="InterPro"/>
</dbReference>
<evidence type="ECO:0000256" key="1">
    <source>
        <dbReference type="ARBA" id="ARBA00022448"/>
    </source>
</evidence>
<evidence type="ECO:0000256" key="2">
    <source>
        <dbReference type="ARBA" id="ARBA00022741"/>
    </source>
</evidence>
<dbReference type="FunFam" id="3.40.50.300:FF:000134">
    <property type="entry name" value="Iron-enterobactin ABC transporter ATP-binding protein"/>
    <property type="match status" value="1"/>
</dbReference>
<dbReference type="PANTHER" id="PTHR42794">
    <property type="entry name" value="HEMIN IMPORT ATP-BINDING PROTEIN HMUV"/>
    <property type="match status" value="1"/>
</dbReference>
<comment type="function">
    <text evidence="5">Part of the ABC transporter complex HmuTUV involved in hemin import. Responsible for energy coupling to the transport system.</text>
</comment>
<evidence type="ECO:0000256" key="5">
    <source>
        <dbReference type="ARBA" id="ARBA00037066"/>
    </source>
</evidence>
<dbReference type="InterPro" id="IPR003593">
    <property type="entry name" value="AAA+_ATPase"/>
</dbReference>
<evidence type="ECO:0000256" key="4">
    <source>
        <dbReference type="ARBA" id="ARBA00022967"/>
    </source>
</evidence>
<comment type="caution">
    <text evidence="7">The sequence shown here is derived from an EMBL/GenBank/DDBJ whole genome shotgun (WGS) entry which is preliminary data.</text>
</comment>
<dbReference type="PROSITE" id="PS00211">
    <property type="entry name" value="ABC_TRANSPORTER_1"/>
    <property type="match status" value="1"/>
</dbReference>
<keyword evidence="3 7" id="KW-0067">ATP-binding</keyword>
<evidence type="ECO:0000256" key="3">
    <source>
        <dbReference type="ARBA" id="ARBA00022840"/>
    </source>
</evidence>
<dbReference type="GO" id="GO:0005524">
    <property type="term" value="F:ATP binding"/>
    <property type="evidence" value="ECO:0007669"/>
    <property type="project" value="UniProtKB-KW"/>
</dbReference>
<keyword evidence="1" id="KW-0813">Transport</keyword>
<dbReference type="EMBL" id="JACPRF010000040">
    <property type="protein sequence ID" value="MBI2875513.1"/>
    <property type="molecule type" value="Genomic_DNA"/>
</dbReference>
<protein>
    <submittedName>
        <fullName evidence="7">Heme ABC transporter ATP-binding protein</fullName>
    </submittedName>
</protein>
<dbReference type="InterPro" id="IPR027417">
    <property type="entry name" value="P-loop_NTPase"/>
</dbReference>
<evidence type="ECO:0000313" key="8">
    <source>
        <dbReference type="Proteomes" id="UP000769766"/>
    </source>
</evidence>
<dbReference type="Proteomes" id="UP000769766">
    <property type="component" value="Unassembled WGS sequence"/>
</dbReference>
<name>A0A932CLF2_UNCTE</name>
<accession>A0A932CLF2</accession>
<dbReference type="InterPro" id="IPR003439">
    <property type="entry name" value="ABC_transporter-like_ATP-bd"/>
</dbReference>
<dbReference type="Pfam" id="PF00005">
    <property type="entry name" value="ABC_tran"/>
    <property type="match status" value="1"/>
</dbReference>
<keyword evidence="2" id="KW-0547">Nucleotide-binding</keyword>